<feature type="compositionally biased region" description="Low complexity" evidence="5">
    <location>
        <begin position="297"/>
        <end position="311"/>
    </location>
</feature>
<organism evidence="6 7">
    <name type="scientific">Oryzias sinensis</name>
    <name type="common">Chinese medaka</name>
    <dbReference type="NCBI Taxonomy" id="183150"/>
    <lineage>
        <taxon>Eukaryota</taxon>
        <taxon>Metazoa</taxon>
        <taxon>Chordata</taxon>
        <taxon>Craniata</taxon>
        <taxon>Vertebrata</taxon>
        <taxon>Euteleostomi</taxon>
        <taxon>Actinopterygii</taxon>
        <taxon>Neopterygii</taxon>
        <taxon>Teleostei</taxon>
        <taxon>Neoteleostei</taxon>
        <taxon>Acanthomorphata</taxon>
        <taxon>Ovalentaria</taxon>
        <taxon>Atherinomorphae</taxon>
        <taxon>Beloniformes</taxon>
        <taxon>Adrianichthyidae</taxon>
        <taxon>Oryziinae</taxon>
        <taxon>Oryzias</taxon>
    </lineage>
</organism>
<evidence type="ECO:0000313" key="6">
    <source>
        <dbReference type="Ensembl" id="ENSOSIP00000019140.1"/>
    </source>
</evidence>
<dbReference type="GO" id="GO:0120009">
    <property type="term" value="P:intermembrane lipid transfer"/>
    <property type="evidence" value="ECO:0007669"/>
    <property type="project" value="UniProtKB-ARBA"/>
</dbReference>
<feature type="region of interest" description="Disordered" evidence="5">
    <location>
        <begin position="297"/>
        <end position="353"/>
    </location>
</feature>
<sequence length="510" mass="56714">MTVNKKANRIDLDTGDILYHMKAKSPDLFYIWVTKLQAHRFFKKNETAHAHSRGGTRQAQTNGDLVTALQSLQMSYVYQPLSEFSSLPSTNTAVNTKVSAWLQQSHHPDTCAQELNRCNLDLSELNRLIQRLQNLEVGQTFTNGELQRIISIQNISLEKPKKSKSGKMWGHSRTLSRVEALGMLSSSHLSGSSHLGASVPNIPDYVSSQLSPPSVLSPESKKIQQDICAISNRVLASLKSVHESLSLERQKLQESWQTSNEHRSNTLAVPAPSHGPPSVADSAAEYFDASDDIVWGSSSEVSDESGLSDGSTTNSEPEEGHASATRKYRASISRAPNSLVPKSTGRRTTLPAHCPDNSHVGLMTILYNNIGKDLARVSMPAALNEPVNLLQRLCEELEYSELLDTACNTPDPFQRMVYIAAFAISGYSTATFRNRYKPFNPVLGETYECIREDRGFQFISEQVCHHPPISACHAQSENFTFWQDQRWKNKFWGKSLEIVPTGKVNVTLPK</sequence>
<dbReference type="Pfam" id="PF01237">
    <property type="entry name" value="Oxysterol_BP"/>
    <property type="match status" value="1"/>
</dbReference>
<reference evidence="6" key="1">
    <citation type="submission" date="2025-08" db="UniProtKB">
        <authorList>
            <consortium name="Ensembl"/>
        </authorList>
    </citation>
    <scope>IDENTIFICATION</scope>
</reference>
<dbReference type="GeneTree" id="ENSGT00940000157439"/>
<keyword evidence="7" id="KW-1185">Reference proteome</keyword>
<dbReference type="FunFam" id="2.40.160.120:FF:000001">
    <property type="entry name" value="Oxysterol-binding protein"/>
    <property type="match status" value="1"/>
</dbReference>
<keyword evidence="4" id="KW-0813">Transport</keyword>
<dbReference type="GO" id="GO:0005829">
    <property type="term" value="C:cytosol"/>
    <property type="evidence" value="ECO:0007669"/>
    <property type="project" value="TreeGrafter"/>
</dbReference>
<name>A0A8C7XY14_9TELE</name>
<evidence type="ECO:0000256" key="5">
    <source>
        <dbReference type="SAM" id="MobiDB-lite"/>
    </source>
</evidence>
<dbReference type="InterPro" id="IPR037239">
    <property type="entry name" value="OSBP_sf"/>
</dbReference>
<dbReference type="Gene3D" id="2.40.160.120">
    <property type="match status" value="1"/>
</dbReference>
<dbReference type="PANTHER" id="PTHR10972">
    <property type="entry name" value="OXYSTEROL-BINDING PROTEIN-RELATED"/>
    <property type="match status" value="1"/>
</dbReference>
<comment type="similarity">
    <text evidence="1 3">Belongs to the OSBP family.</text>
</comment>
<reference evidence="6" key="2">
    <citation type="submission" date="2025-09" db="UniProtKB">
        <authorList>
            <consortium name="Ensembl"/>
        </authorList>
    </citation>
    <scope>IDENTIFICATION</scope>
</reference>
<dbReference type="GO" id="GO:0031965">
    <property type="term" value="C:nuclear membrane"/>
    <property type="evidence" value="ECO:0007669"/>
    <property type="project" value="TreeGrafter"/>
</dbReference>
<dbReference type="InterPro" id="IPR018494">
    <property type="entry name" value="Oxysterol-bd_CS"/>
</dbReference>
<keyword evidence="4" id="KW-0445">Lipid transport</keyword>
<dbReference type="PROSITE" id="PS01013">
    <property type="entry name" value="OSBP"/>
    <property type="match status" value="1"/>
</dbReference>
<dbReference type="GO" id="GO:0097038">
    <property type="term" value="C:perinuclear endoplasmic reticulum"/>
    <property type="evidence" value="ECO:0007669"/>
    <property type="project" value="TreeGrafter"/>
</dbReference>
<evidence type="ECO:0000256" key="2">
    <source>
        <dbReference type="ARBA" id="ARBA00023121"/>
    </source>
</evidence>
<accession>A0A8C7XY14</accession>
<dbReference type="GO" id="GO:0005886">
    <property type="term" value="C:plasma membrane"/>
    <property type="evidence" value="ECO:0007669"/>
    <property type="project" value="TreeGrafter"/>
</dbReference>
<protein>
    <recommendedName>
        <fullName evidence="4">Oxysterol-binding protein</fullName>
    </recommendedName>
</protein>
<dbReference type="Ensembl" id="ENSOSIT00000020215.1">
    <property type="protein sequence ID" value="ENSOSIP00000019140.1"/>
    <property type="gene ID" value="ENSOSIG00000009389.1"/>
</dbReference>
<dbReference type="AlphaFoldDB" id="A0A8C7XY14"/>
<dbReference type="PANTHER" id="PTHR10972:SF146">
    <property type="entry name" value="OXYSTEROL-BINDING PROTEIN"/>
    <property type="match status" value="1"/>
</dbReference>
<dbReference type="SUPFAM" id="SSF144000">
    <property type="entry name" value="Oxysterol-binding protein-like"/>
    <property type="match status" value="1"/>
</dbReference>
<feature type="region of interest" description="Disordered" evidence="5">
    <location>
        <begin position="256"/>
        <end position="281"/>
    </location>
</feature>
<proteinExistence type="inferred from homology"/>
<dbReference type="Proteomes" id="UP000694383">
    <property type="component" value="Unplaced"/>
</dbReference>
<evidence type="ECO:0000256" key="4">
    <source>
        <dbReference type="RuleBase" id="RU003845"/>
    </source>
</evidence>
<dbReference type="InterPro" id="IPR000648">
    <property type="entry name" value="Oxysterol-bd"/>
</dbReference>
<keyword evidence="2" id="KW-0446">Lipid-binding</keyword>
<evidence type="ECO:0000256" key="3">
    <source>
        <dbReference type="RuleBase" id="RU003844"/>
    </source>
</evidence>
<evidence type="ECO:0000313" key="7">
    <source>
        <dbReference type="Proteomes" id="UP000694383"/>
    </source>
</evidence>
<evidence type="ECO:0000256" key="1">
    <source>
        <dbReference type="ARBA" id="ARBA00008842"/>
    </source>
</evidence>
<dbReference type="GO" id="GO:0015485">
    <property type="term" value="F:cholesterol binding"/>
    <property type="evidence" value="ECO:0007669"/>
    <property type="project" value="TreeGrafter"/>
</dbReference>